<comment type="caution">
    <text evidence="2">The sequence shown here is derived from an EMBL/GenBank/DDBJ whole genome shotgun (WGS) entry which is preliminary data.</text>
</comment>
<name>A0A1R3H7B9_9ROSI</name>
<dbReference type="Proteomes" id="UP000187203">
    <property type="component" value="Unassembled WGS sequence"/>
</dbReference>
<keyword evidence="3" id="KW-1185">Reference proteome</keyword>
<feature type="signal peptide" evidence="1">
    <location>
        <begin position="1"/>
        <end position="15"/>
    </location>
</feature>
<accession>A0A1R3H7B9</accession>
<keyword evidence="1" id="KW-0732">Signal</keyword>
<dbReference type="AlphaFoldDB" id="A0A1R3H7B9"/>
<evidence type="ECO:0000313" key="3">
    <source>
        <dbReference type="Proteomes" id="UP000187203"/>
    </source>
</evidence>
<organism evidence="2 3">
    <name type="scientific">Corchorus olitorius</name>
    <dbReference type="NCBI Taxonomy" id="93759"/>
    <lineage>
        <taxon>Eukaryota</taxon>
        <taxon>Viridiplantae</taxon>
        <taxon>Streptophyta</taxon>
        <taxon>Embryophyta</taxon>
        <taxon>Tracheophyta</taxon>
        <taxon>Spermatophyta</taxon>
        <taxon>Magnoliopsida</taxon>
        <taxon>eudicotyledons</taxon>
        <taxon>Gunneridae</taxon>
        <taxon>Pentapetalae</taxon>
        <taxon>rosids</taxon>
        <taxon>malvids</taxon>
        <taxon>Malvales</taxon>
        <taxon>Malvaceae</taxon>
        <taxon>Grewioideae</taxon>
        <taxon>Apeibeae</taxon>
        <taxon>Corchorus</taxon>
    </lineage>
</organism>
<evidence type="ECO:0000313" key="2">
    <source>
        <dbReference type="EMBL" id="OMO66160.1"/>
    </source>
</evidence>
<feature type="chain" id="PRO_5012028780" evidence="1">
    <location>
        <begin position="16"/>
        <end position="39"/>
    </location>
</feature>
<evidence type="ECO:0000256" key="1">
    <source>
        <dbReference type="SAM" id="SignalP"/>
    </source>
</evidence>
<dbReference type="EMBL" id="AWUE01020779">
    <property type="protein sequence ID" value="OMO66160.1"/>
    <property type="molecule type" value="Genomic_DNA"/>
</dbReference>
<protein>
    <submittedName>
        <fullName evidence="2">Uncharacterized protein</fullName>
    </submittedName>
</protein>
<gene>
    <name evidence="2" type="ORF">COLO4_30707</name>
</gene>
<reference evidence="3" key="1">
    <citation type="submission" date="2013-09" db="EMBL/GenBank/DDBJ databases">
        <title>Corchorus olitorius genome sequencing.</title>
        <authorList>
            <person name="Alam M."/>
            <person name="Haque M.S."/>
            <person name="Islam M.S."/>
            <person name="Emdad E.M."/>
            <person name="Islam M.M."/>
            <person name="Ahmed B."/>
            <person name="Halim A."/>
            <person name="Hossen Q.M.M."/>
            <person name="Hossain M.Z."/>
            <person name="Ahmed R."/>
            <person name="Khan M.M."/>
            <person name="Islam R."/>
            <person name="Rashid M.M."/>
            <person name="Khan S.A."/>
            <person name="Rahman M.S."/>
            <person name="Alam M."/>
            <person name="Yahiya A.S."/>
            <person name="Khan M.S."/>
            <person name="Azam M.S."/>
            <person name="Haque T."/>
            <person name="Lashkar M.Z.H."/>
            <person name="Akhand A.I."/>
            <person name="Morshed G."/>
            <person name="Roy S."/>
            <person name="Uddin K.S."/>
            <person name="Rabeya T."/>
            <person name="Hossain A.S."/>
            <person name="Chowdhury A."/>
            <person name="Snigdha A.R."/>
            <person name="Mortoza M.S."/>
            <person name="Matin S.A."/>
            <person name="Hoque S.M.E."/>
            <person name="Islam M.K."/>
            <person name="Roy D.K."/>
            <person name="Haider R."/>
            <person name="Moosa M.M."/>
            <person name="Elias S.M."/>
            <person name="Hasan A.M."/>
            <person name="Jahan S."/>
            <person name="Shafiuddin M."/>
            <person name="Mahmood N."/>
            <person name="Shommy N.S."/>
        </authorList>
    </citation>
    <scope>NUCLEOTIDE SEQUENCE [LARGE SCALE GENOMIC DNA]</scope>
    <source>
        <strain evidence="3">cv. O-4</strain>
    </source>
</reference>
<sequence length="39" mass="4233">MAAHFLSRLMLAVSGTLWPSPQPSPCYCSPPGRILLYNG</sequence>
<proteinExistence type="predicted"/>